<accession>A0A7R8YZF0</accession>
<feature type="chain" id="PRO_5030806166" description="MRH domain-containing protein" evidence="8">
    <location>
        <begin position="26"/>
        <end position="710"/>
    </location>
</feature>
<dbReference type="GO" id="GO:0038023">
    <property type="term" value="F:signaling receptor activity"/>
    <property type="evidence" value="ECO:0007669"/>
    <property type="project" value="InterPro"/>
</dbReference>
<dbReference type="Proteomes" id="UP000594454">
    <property type="component" value="Chromosome 5"/>
</dbReference>
<evidence type="ECO:0000256" key="7">
    <source>
        <dbReference type="ARBA" id="ARBA00023157"/>
    </source>
</evidence>
<sequence length="710" mass="78059">MSWLDFRVVLIVVLLTLISDEPVQADEVSAGEIVVDGCQLKEPVYDYTFNLTALNSLGRTVHNERGDRIEFNVCGGLSRSCGDKTNVGACLTKNDGKAFTLGKTSKLHYKSGRLYFSFVDGEKCSGDKNYTLYLTLSCDYTMDVYPLDVIPTEDSECTFYINLRTIHACLPLPANLESNVCSATDDKTGHKFDLMPFSDSNYRVSDRGGSYFIINVCKPVLYGQDSMCPADSGVCYINNNATDIKQKFVNYGIASPAPVFENGQLYMNFSSNTKCNDKENISSVIYFLCYRDVELGNPEFISKNGCRYEFSWLTSLACNYVQPCTTLVPSTGKKYDFNPIAGVYNVTQGDKHYMVGICKDIGSPCLSGDGACELNNNQATSLGKSTVELNVNETGSPFAIYTSGSKCNSSQNWTTKIEFICSNNQTDQGPKIIENSNCVLIVHFKTSLACQEQILCKVVDAGRTIDLTPLISTNENYVATVNETALKAENSNSVKYYLNVCRPLVSQYGLSCPGGSAACKAIVKGSGTPEQEQSLGYPTSSLTLYNSKVQLKYIYGDKCPADESEKMSTRIDFKCALAAGRGNPILQSIVNKCHYQFDWLTSVICPPQQCNFFTDTCIATNVGTGKSFNFRNAKFTNNGIITVEAKPKSFDIDVCAQNQTVFADYSESVVKLFFVTTGSCNSGDLLNVQLRFVCGMKETNSTVHDVSNIF</sequence>
<keyword evidence="3" id="KW-0812">Transmembrane</keyword>
<feature type="signal peptide" evidence="8">
    <location>
        <begin position="1"/>
        <end position="25"/>
    </location>
</feature>
<evidence type="ECO:0000313" key="11">
    <source>
        <dbReference type="Proteomes" id="UP000594454"/>
    </source>
</evidence>
<dbReference type="FunCoup" id="A0A7R8YZF0">
    <property type="interactions" value="201"/>
</dbReference>
<name>A0A7R8YZF0_HERIL</name>
<evidence type="ECO:0000256" key="3">
    <source>
        <dbReference type="ARBA" id="ARBA00022692"/>
    </source>
</evidence>
<evidence type="ECO:0000313" key="10">
    <source>
        <dbReference type="EMBL" id="CAD7090426.1"/>
    </source>
</evidence>
<keyword evidence="2" id="KW-0813">Transport</keyword>
<dbReference type="InterPro" id="IPR009011">
    <property type="entry name" value="Man6P_isomerase_rcpt-bd_dom_sf"/>
</dbReference>
<evidence type="ECO:0000256" key="6">
    <source>
        <dbReference type="ARBA" id="ARBA00023136"/>
    </source>
</evidence>
<organism evidence="10 11">
    <name type="scientific">Hermetia illucens</name>
    <name type="common">Black soldier fly</name>
    <dbReference type="NCBI Taxonomy" id="343691"/>
    <lineage>
        <taxon>Eukaryota</taxon>
        <taxon>Metazoa</taxon>
        <taxon>Ecdysozoa</taxon>
        <taxon>Arthropoda</taxon>
        <taxon>Hexapoda</taxon>
        <taxon>Insecta</taxon>
        <taxon>Pterygota</taxon>
        <taxon>Neoptera</taxon>
        <taxon>Endopterygota</taxon>
        <taxon>Diptera</taxon>
        <taxon>Brachycera</taxon>
        <taxon>Stratiomyomorpha</taxon>
        <taxon>Stratiomyidae</taxon>
        <taxon>Hermetiinae</taxon>
        <taxon>Hermetia</taxon>
    </lineage>
</organism>
<dbReference type="SMART" id="SM01404">
    <property type="entry name" value="CIMR"/>
    <property type="match status" value="5"/>
</dbReference>
<dbReference type="OrthoDB" id="4504960at2759"/>
<keyword evidence="5" id="KW-1133">Transmembrane helix</keyword>
<dbReference type="PANTHER" id="PTHR15071:SF17">
    <property type="entry name" value="CATION-INDEPENDENT MANNOSE-6-PHOSPHATE RECEPTOR"/>
    <property type="match status" value="1"/>
</dbReference>
<dbReference type="GO" id="GO:0005537">
    <property type="term" value="F:D-mannose binding"/>
    <property type="evidence" value="ECO:0007669"/>
    <property type="project" value="InterPro"/>
</dbReference>
<reference evidence="10 11" key="1">
    <citation type="submission" date="2020-11" db="EMBL/GenBank/DDBJ databases">
        <authorList>
            <person name="Wallbank WR R."/>
            <person name="Pardo Diaz C."/>
            <person name="Kozak K."/>
            <person name="Martin S."/>
            <person name="Jiggins C."/>
            <person name="Moest M."/>
            <person name="Warren A I."/>
            <person name="Generalovic N T."/>
            <person name="Byers J.R.P. K."/>
            <person name="Montejo-Kovacevich G."/>
            <person name="Yen C E."/>
        </authorList>
    </citation>
    <scope>NUCLEOTIDE SEQUENCE [LARGE SCALE GENOMIC DNA]</scope>
</reference>
<dbReference type="InParanoid" id="A0A7R8YZF0"/>
<keyword evidence="11" id="KW-1185">Reference proteome</keyword>
<keyword evidence="4 8" id="KW-0732">Signal</keyword>
<protein>
    <recommendedName>
        <fullName evidence="9">MRH domain-containing protein</fullName>
    </recommendedName>
</protein>
<proteinExistence type="predicted"/>
<dbReference type="Pfam" id="PF00878">
    <property type="entry name" value="CIMR"/>
    <property type="match status" value="3"/>
</dbReference>
<keyword evidence="6" id="KW-0472">Membrane</keyword>
<dbReference type="PROSITE" id="PS51914">
    <property type="entry name" value="MRH"/>
    <property type="match status" value="4"/>
</dbReference>
<dbReference type="GO" id="GO:0005886">
    <property type="term" value="C:plasma membrane"/>
    <property type="evidence" value="ECO:0007669"/>
    <property type="project" value="TreeGrafter"/>
</dbReference>
<dbReference type="Gene3D" id="2.70.130.10">
    <property type="entry name" value="Mannose-6-phosphate receptor binding domain"/>
    <property type="match status" value="4"/>
</dbReference>
<dbReference type="GO" id="GO:0005802">
    <property type="term" value="C:trans-Golgi network"/>
    <property type="evidence" value="ECO:0007669"/>
    <property type="project" value="TreeGrafter"/>
</dbReference>
<evidence type="ECO:0000256" key="5">
    <source>
        <dbReference type="ARBA" id="ARBA00022989"/>
    </source>
</evidence>
<evidence type="ECO:0000256" key="4">
    <source>
        <dbReference type="ARBA" id="ARBA00022729"/>
    </source>
</evidence>
<feature type="domain" description="MRH" evidence="9">
    <location>
        <begin position="454"/>
        <end position="607"/>
    </location>
</feature>
<comment type="subcellular location">
    <subcellularLocation>
        <location evidence="1">Endomembrane system</location>
    </subcellularLocation>
</comment>
<dbReference type="EMBL" id="LR899013">
    <property type="protein sequence ID" value="CAD7090426.1"/>
    <property type="molecule type" value="Genomic_DNA"/>
</dbReference>
<dbReference type="AlphaFoldDB" id="A0A7R8YZF0"/>
<evidence type="ECO:0000256" key="2">
    <source>
        <dbReference type="ARBA" id="ARBA00022448"/>
    </source>
</evidence>
<keyword evidence="7" id="KW-1015">Disulfide bond</keyword>
<gene>
    <name evidence="10" type="ORF">HERILL_LOCUS12907</name>
</gene>
<evidence type="ECO:0000256" key="8">
    <source>
        <dbReference type="SAM" id="SignalP"/>
    </source>
</evidence>
<dbReference type="PANTHER" id="PTHR15071">
    <property type="entry name" value="MANNOSE-6-PHOSPHATE RECEPTOR FAMILY MEMBER"/>
    <property type="match status" value="1"/>
</dbReference>
<evidence type="ECO:0000256" key="1">
    <source>
        <dbReference type="ARBA" id="ARBA00004308"/>
    </source>
</evidence>
<dbReference type="InterPro" id="IPR000479">
    <property type="entry name" value="CIMR_rpt"/>
</dbReference>
<dbReference type="SUPFAM" id="SSF50911">
    <property type="entry name" value="Mannose 6-phosphate receptor domain"/>
    <property type="match status" value="4"/>
</dbReference>
<feature type="domain" description="MRH" evidence="9">
    <location>
        <begin position="36"/>
        <end position="171"/>
    </location>
</feature>
<dbReference type="GO" id="GO:0007041">
    <property type="term" value="P:lysosomal transport"/>
    <property type="evidence" value="ECO:0007669"/>
    <property type="project" value="InterPro"/>
</dbReference>
<dbReference type="GO" id="GO:0005520">
    <property type="term" value="F:insulin-like growth factor binding"/>
    <property type="evidence" value="ECO:0007669"/>
    <property type="project" value="TreeGrafter"/>
</dbReference>
<dbReference type="GO" id="GO:0005770">
    <property type="term" value="C:late endosome"/>
    <property type="evidence" value="ECO:0007669"/>
    <property type="project" value="TreeGrafter"/>
</dbReference>
<dbReference type="InterPro" id="IPR044865">
    <property type="entry name" value="MRH_dom"/>
</dbReference>
<feature type="domain" description="MRH" evidence="9">
    <location>
        <begin position="322"/>
        <end position="452"/>
    </location>
</feature>
<feature type="domain" description="MRH" evidence="9">
    <location>
        <begin position="179"/>
        <end position="320"/>
    </location>
</feature>
<evidence type="ECO:0000259" key="9">
    <source>
        <dbReference type="PROSITE" id="PS51914"/>
    </source>
</evidence>